<dbReference type="Proteomes" id="UP000265566">
    <property type="component" value="Chromosome 5"/>
</dbReference>
<keyword evidence="1" id="KW-0472">Membrane</keyword>
<proteinExistence type="predicted"/>
<protein>
    <recommendedName>
        <fullName evidence="3">Transmembrane protein</fullName>
    </recommendedName>
</protein>
<comment type="caution">
    <text evidence="2">The sequence shown here is derived from an EMBL/GenBank/DDBJ whole genome shotgun (WGS) entry which is preliminary data.</text>
</comment>
<accession>A0A396HPZ5</accession>
<gene>
    <name evidence="2" type="ORF">MtrunA17_Chr5g0417541</name>
</gene>
<feature type="transmembrane region" description="Helical" evidence="1">
    <location>
        <begin position="42"/>
        <end position="67"/>
    </location>
</feature>
<feature type="transmembrane region" description="Helical" evidence="1">
    <location>
        <begin position="12"/>
        <end position="36"/>
    </location>
</feature>
<name>A0A396HPZ5_MEDTR</name>
<evidence type="ECO:0000256" key="1">
    <source>
        <dbReference type="SAM" id="Phobius"/>
    </source>
</evidence>
<reference evidence="2" key="1">
    <citation type="journal article" date="2018" name="Nat. Plants">
        <title>Whole-genome landscape of Medicago truncatula symbiotic genes.</title>
        <authorList>
            <person name="Pecrix Y."/>
            <person name="Gamas P."/>
            <person name="Carrere S."/>
        </authorList>
    </citation>
    <scope>NUCLEOTIDE SEQUENCE</scope>
    <source>
        <tissue evidence="2">Leaves</tissue>
    </source>
</reference>
<evidence type="ECO:0008006" key="3">
    <source>
        <dbReference type="Google" id="ProtNLM"/>
    </source>
</evidence>
<dbReference type="AlphaFoldDB" id="A0A396HPZ5"/>
<evidence type="ECO:0000313" key="2">
    <source>
        <dbReference type="EMBL" id="RHN55416.1"/>
    </source>
</evidence>
<sequence>MVCSISSGFVQTLMHFFLLNSCDGYVAVSIVFVPFFELVNLARVYFLGVCEFGLCFVGPLTILEFLLF</sequence>
<dbReference type="Gramene" id="rna30594">
    <property type="protein sequence ID" value="RHN55416.1"/>
    <property type="gene ID" value="gene30594"/>
</dbReference>
<keyword evidence="1" id="KW-0812">Transmembrane</keyword>
<organism evidence="2">
    <name type="scientific">Medicago truncatula</name>
    <name type="common">Barrel medic</name>
    <name type="synonym">Medicago tribuloides</name>
    <dbReference type="NCBI Taxonomy" id="3880"/>
    <lineage>
        <taxon>Eukaryota</taxon>
        <taxon>Viridiplantae</taxon>
        <taxon>Streptophyta</taxon>
        <taxon>Embryophyta</taxon>
        <taxon>Tracheophyta</taxon>
        <taxon>Spermatophyta</taxon>
        <taxon>Magnoliopsida</taxon>
        <taxon>eudicotyledons</taxon>
        <taxon>Gunneridae</taxon>
        <taxon>Pentapetalae</taxon>
        <taxon>rosids</taxon>
        <taxon>fabids</taxon>
        <taxon>Fabales</taxon>
        <taxon>Fabaceae</taxon>
        <taxon>Papilionoideae</taxon>
        <taxon>50 kb inversion clade</taxon>
        <taxon>NPAAA clade</taxon>
        <taxon>Hologalegina</taxon>
        <taxon>IRL clade</taxon>
        <taxon>Trifolieae</taxon>
        <taxon>Medicago</taxon>
    </lineage>
</organism>
<dbReference type="EMBL" id="PSQE01000005">
    <property type="protein sequence ID" value="RHN55416.1"/>
    <property type="molecule type" value="Genomic_DNA"/>
</dbReference>
<keyword evidence="1" id="KW-1133">Transmembrane helix</keyword>